<accession>A0A9W6C071</accession>
<evidence type="ECO:0000313" key="4">
    <source>
        <dbReference type="Proteomes" id="UP001165080"/>
    </source>
</evidence>
<feature type="region of interest" description="Disordered" evidence="1">
    <location>
        <begin position="229"/>
        <end position="251"/>
    </location>
</feature>
<keyword evidence="2" id="KW-0472">Membrane</keyword>
<dbReference type="Proteomes" id="UP001165080">
    <property type="component" value="Unassembled WGS sequence"/>
</dbReference>
<evidence type="ECO:0000256" key="1">
    <source>
        <dbReference type="SAM" id="MobiDB-lite"/>
    </source>
</evidence>
<dbReference type="AlphaFoldDB" id="A0A9W6C071"/>
<sequence length="351" mass="37821">MSMQRRLSNVGRLLHASPVEVRHQQAWASSSCLGHRHRRPERLALLSALLFSMVAASLLVFPIPAEGESVGGGRMLLQAEGNASMMLTADLLPEVAYFDASAGLSVSGSGSVKTWRDMEPTRRPNNVLKFTAGCTLQQQPPSEAAAAAAGAAAVTFSGSCLGRMKASLSLTGSTGSRWRKSTEAFTAVWLGRFEADPATTKQALIHLSRTRTDRKHALVWSSNELSISAGDENKEDSNRTTVSAGELLTDNPPPVNEWTMEVLVRKRGAESATYYRAREGDRQLSSWPVSSVPLAIGGDNLVIGGDYRDRNSYMRGQVAAVLLYNRALSADDVTNLAVHFNSRFGLLSGGE</sequence>
<comment type="caution">
    <text evidence="3">The sequence shown here is derived from an EMBL/GenBank/DDBJ whole genome shotgun (WGS) entry which is preliminary data.</text>
</comment>
<keyword evidence="2" id="KW-1133">Transmembrane helix</keyword>
<evidence type="ECO:0000256" key="2">
    <source>
        <dbReference type="SAM" id="Phobius"/>
    </source>
</evidence>
<dbReference type="SUPFAM" id="SSF49899">
    <property type="entry name" value="Concanavalin A-like lectins/glucanases"/>
    <property type="match status" value="1"/>
</dbReference>
<feature type="transmembrane region" description="Helical" evidence="2">
    <location>
        <begin position="43"/>
        <end position="65"/>
    </location>
</feature>
<name>A0A9W6C071_9CHLO</name>
<evidence type="ECO:0000313" key="3">
    <source>
        <dbReference type="EMBL" id="GLC61369.1"/>
    </source>
</evidence>
<dbReference type="EMBL" id="BRXU01000045">
    <property type="protein sequence ID" value="GLC61369.1"/>
    <property type="molecule type" value="Genomic_DNA"/>
</dbReference>
<protein>
    <submittedName>
        <fullName evidence="3">Uncharacterized protein</fullName>
    </submittedName>
</protein>
<dbReference type="Pfam" id="PF13385">
    <property type="entry name" value="Laminin_G_3"/>
    <property type="match status" value="1"/>
</dbReference>
<dbReference type="Gene3D" id="2.60.120.200">
    <property type="match status" value="1"/>
</dbReference>
<gene>
    <name evidence="3" type="primary">PLESTMB000466</name>
    <name evidence="3" type="ORF">PLESTB_001748500</name>
</gene>
<dbReference type="InterPro" id="IPR013320">
    <property type="entry name" value="ConA-like_dom_sf"/>
</dbReference>
<reference evidence="3 4" key="1">
    <citation type="journal article" date="2023" name="Commun. Biol.">
        <title>Reorganization of the ancestral sex-determining regions during the evolution of trioecy in Pleodorina starrii.</title>
        <authorList>
            <person name="Takahashi K."/>
            <person name="Suzuki S."/>
            <person name="Kawai-Toyooka H."/>
            <person name="Yamamoto K."/>
            <person name="Hamaji T."/>
            <person name="Ootsuki R."/>
            <person name="Yamaguchi H."/>
            <person name="Kawachi M."/>
            <person name="Higashiyama T."/>
            <person name="Nozaki H."/>
        </authorList>
    </citation>
    <scope>NUCLEOTIDE SEQUENCE [LARGE SCALE GENOMIC DNA]</scope>
    <source>
        <strain evidence="3 4">NIES-4479</strain>
    </source>
</reference>
<keyword evidence="4" id="KW-1185">Reference proteome</keyword>
<proteinExistence type="predicted"/>
<organism evidence="3 4">
    <name type="scientific">Pleodorina starrii</name>
    <dbReference type="NCBI Taxonomy" id="330485"/>
    <lineage>
        <taxon>Eukaryota</taxon>
        <taxon>Viridiplantae</taxon>
        <taxon>Chlorophyta</taxon>
        <taxon>core chlorophytes</taxon>
        <taxon>Chlorophyceae</taxon>
        <taxon>CS clade</taxon>
        <taxon>Chlamydomonadales</taxon>
        <taxon>Volvocaceae</taxon>
        <taxon>Pleodorina</taxon>
    </lineage>
</organism>
<keyword evidence="2" id="KW-0812">Transmembrane</keyword>